<proteinExistence type="predicted"/>
<feature type="non-terminal residue" evidence="1">
    <location>
        <position position="119"/>
    </location>
</feature>
<sequence>MTSSSPLRSASSSFRNCHLTIVWGRAAFLCAAATGVPRTGSSTSDAYRSCSCSSNRTFATCLTGTIDARSTLHGRFGARSERKRVVDVYTVLCWSALMNRVVSNSERLLSSPMVRSSSS</sequence>
<evidence type="ECO:0000313" key="2">
    <source>
        <dbReference type="Proteomes" id="UP000429607"/>
    </source>
</evidence>
<organism evidence="1 2">
    <name type="scientific">Phytophthora rubi</name>
    <dbReference type="NCBI Taxonomy" id="129364"/>
    <lineage>
        <taxon>Eukaryota</taxon>
        <taxon>Sar</taxon>
        <taxon>Stramenopiles</taxon>
        <taxon>Oomycota</taxon>
        <taxon>Peronosporomycetes</taxon>
        <taxon>Peronosporales</taxon>
        <taxon>Peronosporaceae</taxon>
        <taxon>Phytophthora</taxon>
    </lineage>
</organism>
<comment type="caution">
    <text evidence="1">The sequence shown here is derived from an EMBL/GenBank/DDBJ whole genome shotgun (WGS) entry which is preliminary data.</text>
</comment>
<dbReference type="AlphaFoldDB" id="A0A6A3FY87"/>
<dbReference type="Proteomes" id="UP000429607">
    <property type="component" value="Unassembled WGS sequence"/>
</dbReference>
<dbReference type="EMBL" id="QXFV01013095">
    <property type="protein sequence ID" value="KAE8951134.1"/>
    <property type="molecule type" value="Genomic_DNA"/>
</dbReference>
<accession>A0A6A3FY87</accession>
<protein>
    <submittedName>
        <fullName evidence="1">Uncharacterized protein</fullName>
    </submittedName>
</protein>
<gene>
    <name evidence="1" type="ORF">PR001_g33856</name>
</gene>
<name>A0A6A3FY87_9STRA</name>
<evidence type="ECO:0000313" key="1">
    <source>
        <dbReference type="EMBL" id="KAE8951134.1"/>
    </source>
</evidence>
<reference evidence="1 2" key="1">
    <citation type="submission" date="2018-09" db="EMBL/GenBank/DDBJ databases">
        <title>Genomic investigation of the strawberry pathogen Phytophthora fragariae indicates pathogenicity is determined by transcriptional variation in three key races.</title>
        <authorList>
            <person name="Adams T.M."/>
            <person name="Armitage A.D."/>
            <person name="Sobczyk M.K."/>
            <person name="Bates H.J."/>
            <person name="Dunwell J.M."/>
            <person name="Nellist C.F."/>
            <person name="Harrison R.J."/>
        </authorList>
    </citation>
    <scope>NUCLEOTIDE SEQUENCE [LARGE SCALE GENOMIC DNA]</scope>
    <source>
        <strain evidence="1 2">SCRP249</strain>
    </source>
</reference>